<keyword evidence="1" id="KW-1133">Transmembrane helix</keyword>
<keyword evidence="1" id="KW-0472">Membrane</keyword>
<dbReference type="RefSeq" id="WP_112130794.1">
    <property type="nucleotide sequence ID" value="NZ_QMBQ01000011.1"/>
</dbReference>
<dbReference type="InterPro" id="IPR010721">
    <property type="entry name" value="UstE-like"/>
</dbReference>
<comment type="caution">
    <text evidence="2">The sequence shown here is derived from an EMBL/GenBank/DDBJ whole genome shotgun (WGS) entry which is preliminary data.</text>
</comment>
<gene>
    <name evidence="2" type="ORF">DPM35_28960</name>
</gene>
<dbReference type="PANTHER" id="PTHR32251:SF17">
    <property type="entry name" value="STEROID 5-ALPHA REDUCTASE C-TERMINAL DOMAIN-CONTAINING PROTEIN"/>
    <property type="match status" value="1"/>
</dbReference>
<reference evidence="3" key="1">
    <citation type="submission" date="2018-06" db="EMBL/GenBank/DDBJ databases">
        <authorList>
            <person name="Helene L.C."/>
            <person name="Dall'Agnol R."/>
            <person name="Delamuta J.R."/>
            <person name="Hungria M."/>
        </authorList>
    </citation>
    <scope>NUCLEOTIDE SEQUENCE [LARGE SCALE GENOMIC DNA]</scope>
    <source>
        <strain evidence="3">CNPSo 3140</strain>
    </source>
</reference>
<feature type="transmembrane region" description="Helical" evidence="1">
    <location>
        <begin position="37"/>
        <end position="55"/>
    </location>
</feature>
<dbReference type="PROSITE" id="PS50244">
    <property type="entry name" value="S5A_REDUCTASE"/>
    <property type="match status" value="1"/>
</dbReference>
<name>A0A330GLS7_9HYPH</name>
<protein>
    <submittedName>
        <fullName evidence="2">Uncharacterized protein</fullName>
    </submittedName>
</protein>
<sequence>MGIVAAIVVAAVGLALTMAAAWLIAIRTGRSGWVDAIWSFAVGIYGAYAALFATAEADNEWRQWLVAILALAWSLRLGLHIAMRTIGDGRDDPRYSQLRHEWGAAFASRLFWFVQIQAAAAILLVMAIMAAAHNPAPELRFSDLTGLVIILVAVGGEALADRQLKNFRTDPANKGKVCAIGLWGLSRHPNYFFEWLGWTAYAAIALGTQPVYPWGFAALAGPVLMYWLLVHVSGIPPLEAHMLRSRGDPFRRYQARVNAFWPGAPKAATIKAGRRP</sequence>
<dbReference type="Proteomes" id="UP000251956">
    <property type="component" value="Unassembled WGS sequence"/>
</dbReference>
<feature type="transmembrane region" description="Helical" evidence="1">
    <location>
        <begin position="110"/>
        <end position="132"/>
    </location>
</feature>
<dbReference type="PANTHER" id="PTHR32251">
    <property type="entry name" value="3-OXO-5-ALPHA-STEROID 4-DEHYDROGENASE"/>
    <property type="match status" value="1"/>
</dbReference>
<dbReference type="OrthoDB" id="9779233at2"/>
<dbReference type="EMBL" id="QMBQ01000011">
    <property type="protein sequence ID" value="RAZ72382.1"/>
    <property type="molecule type" value="Genomic_DNA"/>
</dbReference>
<dbReference type="GO" id="GO:0016020">
    <property type="term" value="C:membrane"/>
    <property type="evidence" value="ECO:0007669"/>
    <property type="project" value="TreeGrafter"/>
</dbReference>
<dbReference type="Pfam" id="PF06966">
    <property type="entry name" value="DUF1295"/>
    <property type="match status" value="1"/>
</dbReference>
<feature type="transmembrane region" description="Helical" evidence="1">
    <location>
        <begin position="61"/>
        <end position="79"/>
    </location>
</feature>
<evidence type="ECO:0000256" key="1">
    <source>
        <dbReference type="SAM" id="Phobius"/>
    </source>
</evidence>
<keyword evidence="1" id="KW-0812">Transmembrane</keyword>
<evidence type="ECO:0000313" key="3">
    <source>
        <dbReference type="Proteomes" id="UP000251956"/>
    </source>
</evidence>
<accession>A0A330GLS7</accession>
<reference evidence="2 3" key="2">
    <citation type="submission" date="2018-07" db="EMBL/GenBank/DDBJ databases">
        <title>Diversity of Mesorhizobium strains in Brazil.</title>
        <authorList>
            <person name="Helene L.C.F."/>
            <person name="Dall'Agnol R."/>
            <person name="Delamuta J.R.M."/>
            <person name="Hungria M."/>
        </authorList>
    </citation>
    <scope>NUCLEOTIDE SEQUENCE [LARGE SCALE GENOMIC DNA]</scope>
    <source>
        <strain evidence="2 3">CNPSo 3140</strain>
    </source>
</reference>
<dbReference type="Gene3D" id="1.20.120.1630">
    <property type="match status" value="1"/>
</dbReference>
<feature type="transmembrane region" description="Helical" evidence="1">
    <location>
        <begin position="214"/>
        <end position="236"/>
    </location>
</feature>
<proteinExistence type="predicted"/>
<feature type="transmembrane region" description="Helical" evidence="1">
    <location>
        <begin position="144"/>
        <end position="160"/>
    </location>
</feature>
<organism evidence="2 3">
    <name type="scientific">Mesorhizobium atlanticum</name>
    <dbReference type="NCBI Taxonomy" id="2233532"/>
    <lineage>
        <taxon>Bacteria</taxon>
        <taxon>Pseudomonadati</taxon>
        <taxon>Pseudomonadota</taxon>
        <taxon>Alphaproteobacteria</taxon>
        <taxon>Hyphomicrobiales</taxon>
        <taxon>Phyllobacteriaceae</taxon>
        <taxon>Mesorhizobium</taxon>
    </lineage>
</organism>
<feature type="transmembrane region" description="Helical" evidence="1">
    <location>
        <begin position="6"/>
        <end position="25"/>
    </location>
</feature>
<evidence type="ECO:0000313" key="2">
    <source>
        <dbReference type="EMBL" id="RAZ72382.1"/>
    </source>
</evidence>
<dbReference type="AlphaFoldDB" id="A0A330GLS7"/>
<keyword evidence="3" id="KW-1185">Reference proteome</keyword>